<protein>
    <submittedName>
        <fullName evidence="1">Uncharacterized protein</fullName>
    </submittedName>
</protein>
<gene>
    <name evidence="1" type="ORF">COO91_05486</name>
</gene>
<keyword evidence="2" id="KW-1185">Reference proteome</keyword>
<sequence>MFPFPWAVNYRMDKSTYQIGEVCQIFAEANPELRGKN</sequence>
<evidence type="ECO:0000313" key="2">
    <source>
        <dbReference type="Proteomes" id="UP000232003"/>
    </source>
</evidence>
<reference evidence="1 2" key="1">
    <citation type="submission" date="2017-11" db="EMBL/GenBank/DDBJ databases">
        <title>Complete genome of a free-living desiccation-tolerant cyanobacterium and its photosynthetic adaptation to extreme terrestrial habitat.</title>
        <authorList>
            <person name="Shang J."/>
        </authorList>
    </citation>
    <scope>NUCLEOTIDE SEQUENCE [LARGE SCALE GENOMIC DNA]</scope>
    <source>
        <strain evidence="1 2">CCNUN1</strain>
    </source>
</reference>
<accession>A0A2K8SVN8</accession>
<name>A0A2K8SVN8_9NOSO</name>
<dbReference type="KEGG" id="nfl:COO91_05486"/>
<dbReference type="AlphaFoldDB" id="A0A2K8SVN8"/>
<dbReference type="EMBL" id="CP024785">
    <property type="protein sequence ID" value="AUB39492.1"/>
    <property type="molecule type" value="Genomic_DNA"/>
</dbReference>
<proteinExistence type="predicted"/>
<dbReference type="Proteomes" id="UP000232003">
    <property type="component" value="Chromosome"/>
</dbReference>
<evidence type="ECO:0000313" key="1">
    <source>
        <dbReference type="EMBL" id="AUB39492.1"/>
    </source>
</evidence>
<organism evidence="1 2">
    <name type="scientific">Nostoc flagelliforme CCNUN1</name>
    <dbReference type="NCBI Taxonomy" id="2038116"/>
    <lineage>
        <taxon>Bacteria</taxon>
        <taxon>Bacillati</taxon>
        <taxon>Cyanobacteriota</taxon>
        <taxon>Cyanophyceae</taxon>
        <taxon>Nostocales</taxon>
        <taxon>Nostocaceae</taxon>
        <taxon>Nostoc</taxon>
    </lineage>
</organism>